<comment type="caution">
    <text evidence="1">The sequence shown here is derived from an EMBL/GenBank/DDBJ whole genome shotgun (WGS) entry which is preliminary data.</text>
</comment>
<accession>A0ACC2NB88</accession>
<organism evidence="1 2">
    <name type="scientific">Eretmocerus hayati</name>
    <dbReference type="NCBI Taxonomy" id="131215"/>
    <lineage>
        <taxon>Eukaryota</taxon>
        <taxon>Metazoa</taxon>
        <taxon>Ecdysozoa</taxon>
        <taxon>Arthropoda</taxon>
        <taxon>Hexapoda</taxon>
        <taxon>Insecta</taxon>
        <taxon>Pterygota</taxon>
        <taxon>Neoptera</taxon>
        <taxon>Endopterygota</taxon>
        <taxon>Hymenoptera</taxon>
        <taxon>Apocrita</taxon>
        <taxon>Proctotrupomorpha</taxon>
        <taxon>Chalcidoidea</taxon>
        <taxon>Aphelinidae</taxon>
        <taxon>Aphelininae</taxon>
        <taxon>Eretmocerus</taxon>
    </lineage>
</organism>
<proteinExistence type="predicted"/>
<name>A0ACC2NB88_9HYME</name>
<evidence type="ECO:0000313" key="1">
    <source>
        <dbReference type="EMBL" id="KAJ8668176.1"/>
    </source>
</evidence>
<keyword evidence="2" id="KW-1185">Reference proteome</keyword>
<reference evidence="1" key="1">
    <citation type="submission" date="2023-04" db="EMBL/GenBank/DDBJ databases">
        <title>A chromosome-level genome assembly of the parasitoid wasp Eretmocerus hayati.</title>
        <authorList>
            <person name="Zhong Y."/>
            <person name="Liu S."/>
            <person name="Liu Y."/>
        </authorList>
    </citation>
    <scope>NUCLEOTIDE SEQUENCE</scope>
    <source>
        <strain evidence="1">ZJU_SS_LIU_2023</strain>
    </source>
</reference>
<sequence length="1578" mass="166372">MAKGGDGSPPQPSSASGKRPALRSKPYDPNDSFVKKVATKVTDLIPQRSWISKWFNNSQETLPQTIQEENTECEELEDQQLQPPPPKRPCIRMDVTHPPGTFSIKPRNRNLVNQIQPHREQFLNHNNTTAQDFSEPTPSGSKLPRFVASTPAFSSGVSKVPNSHSALNMLISETSNNGTTNGMDDNSESSESTSGCSSLVPQNNRQEAPVNTNFSASLASKRRCIEDKMSFGSQLRSSRSLFLDGNARETLSSRRPSFDPYVAVSNLDKSLSSPFYSGNTMFGGANAANLYRSNSILSDTTQLQLRAPNRASVEVKPSSESTTDTSSGMSQTARRILEALEQFSSPLADAKKMPVRNMNNLSWATSPTSSLARKRTREDETPSTRVGLRHLTRELVVPTIPDILRIRRKQKLQNTTMNARKIMNARSASDLASGEAERRDYQLRHDSPSQPKRNHMKATRKTNLMEEDTVEALNLPDMPLPVTSLPRFDFSLPQQSKPQSPEKLPVPNHIEDNESFKFASPIRLSDGAKNVESINNYTFSKPMSPSKILFNHSLKDDSAYEMSKTASLDSDDTLPCTPSFPNFLSSGPSSQMQFQFSSKKTESSVATKVASDLKTGSVMDFFASMAKQTTKLNESNVWECNECLIKNNESESHCVACKSSRRHDSSSSIEILDDDCEEISQDTKKSKGENKKHEKSSAPLPSLFGNTNFSPHLKPFSAISNNLNFNSNSNSSSSVIVLDSDDDDSRPEIVSIKPVAKNDPPIVSIAPKPAKNSWECPCCMVRNVETVTSCPCCNTAKPGSVKVSPKRNTSSDIAPPPTTSTNTTTTTSTGFGNMFKKPEGSWTCDTCMITNKSELSKCAACETPKPGSKPASTVSSSSSSTGFGDMFKKPTGSWTCDTCMITNKSELSKCAACETPKPGSITEPSKPTLQFKSSVPAATTTSGFKFGIDKAEDSTKSAISSAPNTNGFAFGNSSVSTASAGFSFGSPTSDKNKETSSTGFAFKPSESVTAAATFQFGAKPIETKDKEEASNASTAATFSFGAPPKDDSKIPSTGFVFGQSAVTSPTKGETENKTEAQPVVRGFSFGAPKSTDAPLDKSMSEKKSESVTTLPATSGFSFNAPTTSVSFASNVESKKTENLKEAPVSETPKMNFGDTSKAPSFSFNTAVTTAPASSTNSAAATPIFSFGAQSTAPKPFEFSKTPSNLFGKPEAASTSQSITSGTSATPMFGSGSAASSFSNPTNQATPSLFGNTSAASTPASGTTENKPSIFGSTVPENKVAPSFGEPKGKISAFGSTIENSKTSTFPTPNFGAAAASATTPLPPFGSGVFGSSASSSFGGNASSGSIFGTTKASETSTANPGLFTFGQSSQNTAAPTTGGFNFSSGSNASGNSNEQKQQQPGLFSFGASSGNASQVSAGGFGSSASSFGGSAVPSAASSSSFTFNAPVKPAESAGGFGQSATSPLFNAPAPMFNAPASNPAPPPAYPGTASPAPASTGFNFGSSNMPPSFNFGSGSAPATGSFTFNAPAPSASPAPAFDPNAQPTFNFTGGSAPTTFNATPTVGARKMKKAVRRMLPRQ</sequence>
<evidence type="ECO:0000313" key="2">
    <source>
        <dbReference type="Proteomes" id="UP001239111"/>
    </source>
</evidence>
<dbReference type="EMBL" id="CM056744">
    <property type="protein sequence ID" value="KAJ8668176.1"/>
    <property type="molecule type" value="Genomic_DNA"/>
</dbReference>
<protein>
    <submittedName>
        <fullName evidence="1">Uncharacterized protein</fullName>
    </submittedName>
</protein>
<gene>
    <name evidence="1" type="ORF">QAD02_009839</name>
</gene>
<dbReference type="Proteomes" id="UP001239111">
    <property type="component" value="Chromosome 4"/>
</dbReference>